<organism evidence="2 3">
    <name type="scientific">Chlamydomonas schloesseri</name>
    <dbReference type="NCBI Taxonomy" id="2026947"/>
    <lineage>
        <taxon>Eukaryota</taxon>
        <taxon>Viridiplantae</taxon>
        <taxon>Chlorophyta</taxon>
        <taxon>core chlorophytes</taxon>
        <taxon>Chlorophyceae</taxon>
        <taxon>CS clade</taxon>
        <taxon>Chlamydomonadales</taxon>
        <taxon>Chlamydomonadaceae</taxon>
        <taxon>Chlamydomonas</taxon>
    </lineage>
</organism>
<dbReference type="OrthoDB" id="10584037at2759"/>
<keyword evidence="3" id="KW-1185">Reference proteome</keyword>
<gene>
    <name evidence="2" type="ORF">HYH02_002404</name>
</gene>
<feature type="region of interest" description="Disordered" evidence="1">
    <location>
        <begin position="684"/>
        <end position="769"/>
    </location>
</feature>
<dbReference type="EMBL" id="JAEHOD010000004">
    <property type="protein sequence ID" value="KAG2453071.1"/>
    <property type="molecule type" value="Genomic_DNA"/>
</dbReference>
<evidence type="ECO:0000256" key="1">
    <source>
        <dbReference type="SAM" id="MobiDB-lite"/>
    </source>
</evidence>
<feature type="region of interest" description="Disordered" evidence="1">
    <location>
        <begin position="1229"/>
        <end position="1294"/>
    </location>
</feature>
<feature type="compositionally biased region" description="Polar residues" evidence="1">
    <location>
        <begin position="586"/>
        <end position="599"/>
    </location>
</feature>
<feature type="region of interest" description="Disordered" evidence="1">
    <location>
        <begin position="1084"/>
        <end position="1137"/>
    </location>
</feature>
<sequence>MVLFVGARSFSAPAEVDACSSPACAEVEELRIYGSLRLSLASAPRGLREPGSIAARLIAALPNLRRLAIATDSLLDTGAHLRQTEPLPAAASLLSPSASACSSLSPRASGTPRGNCLGHDFGSAASADPDGGLASDVDSGGVGASLEVWLLRLLGPRLQALMLQPLVREMSTGAPGGAIHYLPLASADAFAASPDPESSPLWCALCGLKGLRELDLGCQMLPAWLFPAVRLPRPRLPPPRGCAATYSTPASWPAATAAAGAVGSGSGARPSACVQSWVRMALSGSARSAGSGPGLYSSGDYDSDSNTDGGGASEDEAEDEASAAAACGGLAAVWPHLTRLAAGGILGLAAPSDDGQLHEDGYGAGPAPSGLALPPRGFRQLVLREPQSVAALAAVYRASAAAEAVMAVAEARAATVEARGGLRPRQLWAAAAAEGFCLVTAASGYGPSHGHGCVAEAAHHSAGPFTAPGAWLYGEPQPVLTALGQGYEPDSPAVMAAAAAAGGSSSCPASPAAVVKAAAHSGIHAPCSASCSSCAAALASTLGVLGQVMGRAPGGGPTAAQPNVLLLHTSHIAPWTHDGAAVSGASPLTSASLSESPESQPRRHHRRHQHEHQHHAQQPRPSRAQPQPQPEPHQQQQQQQQQQRQQQLQQRSRDLRAQAGAAPTAAAADAAAAALARWLRERTGAARRPSVAPHLPTHNEGEEGEQQRRRRQQHSFLTAARGARRGGIDSSTAPSSSDEDREERENEEAEEEDEEGDERSEHEPAAQRRHDLMADAVALLVRNGGRCRALTIRMSESPAAAGVTAGAAGAPPGGAAGGGGGSSCAGSFWRYGCRAAEGPHKPWLAALAPLDGAGLRTLTLCCFSFAPGDMATLAAALPGLRDRGCLVLEHCPLPPSAASELRGFAEVRCRGLPPPQPLLLSQRSQPQLALSRAAQELQDQLQLLRMRRSSSGVGRNYGCDSDPLSAAVAAATSRLRGQENFHAPAAAAASAADAEDDKHTWSRVRMAPWVEAAEARARAGQQAPAAPATAATATPAAAAALLAAADAGASRVVAGPGSSAAAGAAASAAAAAAASQAARAMGVTAPPQASETPTSCYSTSSNSTSSHTGPAGGSGGTGGDWGRPLKPRGRWQSDCGVSASAAPPLPLLGSGGVHPCAATAAAAAALDAAARCGGEQGDGGGGGGGDYGGTCLESAPVYAGGSCTLACVSSAEEQQAAAARYGDANAAAAEGRTTGSGPGTARASSINSGGSGGGGGSAARVRRPAGNLALALRASASSQRRRDLRVGAPASPGS</sequence>
<feature type="region of interest" description="Disordered" evidence="1">
    <location>
        <begin position="577"/>
        <end position="664"/>
    </location>
</feature>
<feature type="compositionally biased region" description="Basic residues" evidence="1">
    <location>
        <begin position="602"/>
        <end position="617"/>
    </location>
</feature>
<feature type="compositionally biased region" description="Basic and acidic residues" evidence="1">
    <location>
        <begin position="759"/>
        <end position="769"/>
    </location>
</feature>
<feature type="compositionally biased region" description="Low complexity" evidence="1">
    <location>
        <begin position="286"/>
        <end position="307"/>
    </location>
</feature>
<evidence type="ECO:0000313" key="3">
    <source>
        <dbReference type="Proteomes" id="UP000613740"/>
    </source>
</evidence>
<evidence type="ECO:0000313" key="2">
    <source>
        <dbReference type="EMBL" id="KAG2453071.1"/>
    </source>
</evidence>
<reference evidence="2" key="1">
    <citation type="journal article" date="2020" name="bioRxiv">
        <title>Comparative genomics of Chlamydomonas.</title>
        <authorList>
            <person name="Craig R.J."/>
            <person name="Hasan A.R."/>
            <person name="Ness R.W."/>
            <person name="Keightley P.D."/>
        </authorList>
    </citation>
    <scope>NUCLEOTIDE SEQUENCE</scope>
    <source>
        <strain evidence="2">CCAP 11/173</strain>
    </source>
</reference>
<name>A0A835WSZ7_9CHLO</name>
<proteinExistence type="predicted"/>
<feature type="compositionally biased region" description="Low complexity" evidence="1">
    <location>
        <begin position="618"/>
        <end position="650"/>
    </location>
</feature>
<feature type="compositionally biased region" description="Low complexity" evidence="1">
    <location>
        <begin position="1264"/>
        <end position="1278"/>
    </location>
</feature>
<protein>
    <submittedName>
        <fullName evidence="2">Uncharacterized protein</fullName>
    </submittedName>
</protein>
<feature type="region of interest" description="Disordered" evidence="1">
    <location>
        <begin position="286"/>
        <end position="321"/>
    </location>
</feature>
<feature type="compositionally biased region" description="Acidic residues" evidence="1">
    <location>
        <begin position="737"/>
        <end position="758"/>
    </location>
</feature>
<dbReference type="Proteomes" id="UP000613740">
    <property type="component" value="Unassembled WGS sequence"/>
</dbReference>
<feature type="compositionally biased region" description="Basic and acidic residues" evidence="1">
    <location>
        <begin position="697"/>
        <end position="707"/>
    </location>
</feature>
<feature type="compositionally biased region" description="Gly residues" evidence="1">
    <location>
        <begin position="1110"/>
        <end position="1121"/>
    </location>
</feature>
<accession>A0A835WSZ7</accession>
<comment type="caution">
    <text evidence="2">The sequence shown here is derived from an EMBL/GenBank/DDBJ whole genome shotgun (WGS) entry which is preliminary data.</text>
</comment>
<feature type="compositionally biased region" description="Low complexity" evidence="1">
    <location>
        <begin position="1092"/>
        <end position="1109"/>
    </location>
</feature>